<reference evidence="26" key="2">
    <citation type="journal article" date="2023" name="BMC Genomics">
        <title>Pest status, molecular evolution, and epigenetic factors derived from the genome assembly of Frankliniella fusca, a thysanopteran phytovirus vector.</title>
        <authorList>
            <person name="Catto M.A."/>
            <person name="Labadie P.E."/>
            <person name="Jacobson A.L."/>
            <person name="Kennedy G.G."/>
            <person name="Srinivasan R."/>
            <person name="Hunt B.G."/>
        </authorList>
    </citation>
    <scope>NUCLEOTIDE SEQUENCE</scope>
    <source>
        <strain evidence="26">PL_HMW_Pooled</strain>
    </source>
</reference>
<keyword evidence="10 24" id="KW-0732">Signal</keyword>
<evidence type="ECO:0000256" key="22">
    <source>
        <dbReference type="SAM" id="MobiDB-lite"/>
    </source>
</evidence>
<dbReference type="SUPFAM" id="SSF56112">
    <property type="entry name" value="Protein kinase-like (PK-like)"/>
    <property type="match status" value="1"/>
</dbReference>
<comment type="cofactor">
    <cofactor evidence="1">
        <name>Mn(2+)</name>
        <dbReference type="ChEBI" id="CHEBI:29035"/>
    </cofactor>
</comment>
<feature type="compositionally biased region" description="Basic residues" evidence="22">
    <location>
        <begin position="848"/>
        <end position="859"/>
    </location>
</feature>
<dbReference type="InterPro" id="IPR017441">
    <property type="entry name" value="Protein_kinase_ATP_BS"/>
</dbReference>
<feature type="compositionally biased region" description="Polar residues" evidence="22">
    <location>
        <begin position="606"/>
        <end position="622"/>
    </location>
</feature>
<comment type="similarity">
    <text evidence="4">Belongs to the protein kinase superfamily. TKL Ser/Thr protein kinase family. TGFB receptor subfamily.</text>
</comment>
<proteinExistence type="inferred from homology"/>
<gene>
    <name evidence="26" type="ORF">KUF71_011235</name>
</gene>
<dbReference type="GO" id="GO:0005024">
    <property type="term" value="F:transforming growth factor beta receptor activity"/>
    <property type="evidence" value="ECO:0007669"/>
    <property type="project" value="TreeGrafter"/>
</dbReference>
<dbReference type="SUPFAM" id="SSF57302">
    <property type="entry name" value="Snake toxin-like"/>
    <property type="match status" value="1"/>
</dbReference>
<evidence type="ECO:0000256" key="23">
    <source>
        <dbReference type="SAM" id="Phobius"/>
    </source>
</evidence>
<reference evidence="26" key="1">
    <citation type="submission" date="2021-07" db="EMBL/GenBank/DDBJ databases">
        <authorList>
            <person name="Catto M.A."/>
            <person name="Jacobson A."/>
            <person name="Kennedy G."/>
            <person name="Labadie P."/>
            <person name="Hunt B.G."/>
            <person name="Srinivasan R."/>
        </authorList>
    </citation>
    <scope>NUCLEOTIDE SEQUENCE</scope>
    <source>
        <strain evidence="26">PL_HMW_Pooled</strain>
        <tissue evidence="26">Head</tissue>
    </source>
</reference>
<evidence type="ECO:0000256" key="8">
    <source>
        <dbReference type="ARBA" id="ARBA00022692"/>
    </source>
</evidence>
<keyword evidence="9" id="KW-0479">Metal-binding</keyword>
<evidence type="ECO:0000256" key="14">
    <source>
        <dbReference type="ARBA" id="ARBA00022842"/>
    </source>
</evidence>
<evidence type="ECO:0000256" key="6">
    <source>
        <dbReference type="ARBA" id="ARBA00022527"/>
    </source>
</evidence>
<dbReference type="GO" id="GO:0005886">
    <property type="term" value="C:plasma membrane"/>
    <property type="evidence" value="ECO:0007669"/>
    <property type="project" value="TreeGrafter"/>
</dbReference>
<dbReference type="GO" id="GO:0030509">
    <property type="term" value="P:BMP signaling pathway"/>
    <property type="evidence" value="ECO:0007669"/>
    <property type="project" value="TreeGrafter"/>
</dbReference>
<sequence>MAGIKIVALMLMLVFFAQGFHTASEQRQHKCAFYSEKSPVNGNDLSNDEASDDYGSREIEGSADPPHVMCRSSCYTVTKIDPVTNGTKIIKQGCWDPSDKQECDRSACVPERKHDHKKSKTRFCCCLGDLCNTNVTDIFSEDDYIEESEDLQDTPLKAAHESGRASLVLWMSVLVTFSVGSLVLVALYCFWHGGIHRPHKPEPDSLRLMENGHGPGQGFGQIMGSYTGDKIKFLNVIGQGRYGCVWRATVGDHEVAVKVFPPHYRSYFLNEKDIYCLPFMSECRSLLTYYGCDERPSIDGSPEYLLVLSHSANGCLQDYLRSNTVDWPTFCRMALSIAKGLAHLHTDMRKGDKEKPCVSHRDLNTRNILVNSDLSCSLCDLGFAMKIVGSKYYQNGEEQHAETKSINDVGTLRYMAPEVLEGAVNLRDCESSLKQIDVYALALVVWELACRCSDLYQAGSEVPPYRMPFESEIGHHPTFEQMQVLIVRHKARPLFPETWKDWTAVRLIRETMEDCWDQDAEARLTALCVEERFLELPGLWDRQRSCLLTSGLSPTVNPTQGIPFNRGINNSITYNTNSLGDMLRLTVDTTDDTGGSNRSTSKDTQESTVSEGTVETLLTLSPSDPPDFIFNKNWPNRPLQPYQGRNPCMERNLMPTAASEEELSHQENVLVDRSSKHTPQGHFRSGSSCTDTQALVPNDFLNHNQQQQQPQQSQLNTSSNLRPITPIPYVQNVVYSSQQASVEEATPKHGIFSSWTGGIRKLFESKKKSSHGSKDESWKGNSQDVPDGRLNVLPGRETQVLLNRPTGVITTFLDADEDKNEPETNQSPVNPVAGSPALRPTSLSLTQTKRHSSGSISKKRRSVECQDLFASSSMDWKLKDPTLRVKTPGDVPASVRRNRGRGFTTRFSLYDDRIMGGDPALLNSSPRLDFSELEKDGVLEVCIPSMFSSVPYQINTVSDDVKDSLF</sequence>
<dbReference type="Proteomes" id="UP001219518">
    <property type="component" value="Unassembled WGS sequence"/>
</dbReference>
<keyword evidence="15 23" id="KW-1133">Transmembrane helix</keyword>
<feature type="compositionally biased region" description="Basic and acidic residues" evidence="22">
    <location>
        <begin position="766"/>
        <end position="778"/>
    </location>
</feature>
<evidence type="ECO:0000256" key="7">
    <source>
        <dbReference type="ARBA" id="ARBA00022679"/>
    </source>
</evidence>
<evidence type="ECO:0000256" key="21">
    <source>
        <dbReference type="PROSITE-ProRule" id="PRU10141"/>
    </source>
</evidence>
<feature type="binding site" evidence="21">
    <location>
        <position position="258"/>
    </location>
    <ligand>
        <name>ATP</name>
        <dbReference type="ChEBI" id="CHEBI:30616"/>
    </ligand>
</feature>
<evidence type="ECO:0000256" key="1">
    <source>
        <dbReference type="ARBA" id="ARBA00001936"/>
    </source>
</evidence>
<accession>A0AAE1HIN4</accession>
<evidence type="ECO:0000256" key="16">
    <source>
        <dbReference type="ARBA" id="ARBA00023136"/>
    </source>
</evidence>
<keyword evidence="11 21" id="KW-0547">Nucleotide-binding</keyword>
<evidence type="ECO:0000256" key="24">
    <source>
        <dbReference type="SAM" id="SignalP"/>
    </source>
</evidence>
<dbReference type="Pfam" id="PF07714">
    <property type="entry name" value="PK_Tyr_Ser-Thr"/>
    <property type="match status" value="1"/>
</dbReference>
<comment type="cofactor">
    <cofactor evidence="2">
        <name>Mg(2+)</name>
        <dbReference type="ChEBI" id="CHEBI:18420"/>
    </cofactor>
</comment>
<dbReference type="InterPro" id="IPR000333">
    <property type="entry name" value="TGFB_receptor"/>
</dbReference>
<evidence type="ECO:0000313" key="27">
    <source>
        <dbReference type="Proteomes" id="UP001219518"/>
    </source>
</evidence>
<dbReference type="InterPro" id="IPR000719">
    <property type="entry name" value="Prot_kinase_dom"/>
</dbReference>
<dbReference type="InterPro" id="IPR011009">
    <property type="entry name" value="Kinase-like_dom_sf"/>
</dbReference>
<organism evidence="26 27">
    <name type="scientific">Frankliniella fusca</name>
    <dbReference type="NCBI Taxonomy" id="407009"/>
    <lineage>
        <taxon>Eukaryota</taxon>
        <taxon>Metazoa</taxon>
        <taxon>Ecdysozoa</taxon>
        <taxon>Arthropoda</taxon>
        <taxon>Hexapoda</taxon>
        <taxon>Insecta</taxon>
        <taxon>Pterygota</taxon>
        <taxon>Neoptera</taxon>
        <taxon>Paraneoptera</taxon>
        <taxon>Thysanoptera</taxon>
        <taxon>Terebrantia</taxon>
        <taxon>Thripoidea</taxon>
        <taxon>Thripidae</taxon>
        <taxon>Frankliniella</taxon>
    </lineage>
</organism>
<dbReference type="Gene3D" id="3.30.200.20">
    <property type="entry name" value="Phosphorylase Kinase, domain 1"/>
    <property type="match status" value="1"/>
</dbReference>
<feature type="transmembrane region" description="Helical" evidence="23">
    <location>
        <begin position="167"/>
        <end position="191"/>
    </location>
</feature>
<keyword evidence="18" id="KW-0325">Glycoprotein</keyword>
<protein>
    <recommendedName>
        <fullName evidence="5">receptor protein serine/threonine kinase</fullName>
        <ecNumber evidence="5">2.7.11.30</ecNumber>
    </recommendedName>
</protein>
<dbReference type="GO" id="GO:0005524">
    <property type="term" value="F:ATP binding"/>
    <property type="evidence" value="ECO:0007669"/>
    <property type="project" value="UniProtKB-UniRule"/>
</dbReference>
<keyword evidence="7" id="KW-0808">Transferase</keyword>
<keyword evidence="17 26" id="KW-0675">Receptor</keyword>
<evidence type="ECO:0000256" key="18">
    <source>
        <dbReference type="ARBA" id="ARBA00023180"/>
    </source>
</evidence>
<feature type="domain" description="Protein kinase" evidence="25">
    <location>
        <begin position="231"/>
        <end position="534"/>
    </location>
</feature>
<comment type="subcellular location">
    <subcellularLocation>
        <location evidence="3">Membrane</location>
        <topology evidence="3">Single-pass type I membrane protein</topology>
    </subcellularLocation>
</comment>
<evidence type="ECO:0000256" key="19">
    <source>
        <dbReference type="ARBA" id="ARBA00047681"/>
    </source>
</evidence>
<feature type="compositionally biased region" description="Low complexity" evidence="22">
    <location>
        <begin position="704"/>
        <end position="721"/>
    </location>
</feature>
<evidence type="ECO:0000256" key="9">
    <source>
        <dbReference type="ARBA" id="ARBA00022723"/>
    </source>
</evidence>
<evidence type="ECO:0000256" key="11">
    <source>
        <dbReference type="ARBA" id="ARBA00022741"/>
    </source>
</evidence>
<evidence type="ECO:0000259" key="25">
    <source>
        <dbReference type="PROSITE" id="PS50011"/>
    </source>
</evidence>
<keyword evidence="14" id="KW-0460">Magnesium</keyword>
<comment type="catalytic activity">
    <reaction evidence="19">
        <text>L-seryl-[receptor-protein] + ATP = O-phospho-L-seryl-[receptor-protein] + ADP + H(+)</text>
        <dbReference type="Rhea" id="RHEA:18673"/>
        <dbReference type="Rhea" id="RHEA-COMP:11022"/>
        <dbReference type="Rhea" id="RHEA-COMP:11023"/>
        <dbReference type="ChEBI" id="CHEBI:15378"/>
        <dbReference type="ChEBI" id="CHEBI:29999"/>
        <dbReference type="ChEBI" id="CHEBI:30616"/>
        <dbReference type="ChEBI" id="CHEBI:83421"/>
        <dbReference type="ChEBI" id="CHEBI:456216"/>
        <dbReference type="EC" id="2.7.11.30"/>
    </reaction>
</comment>
<keyword evidence="6" id="KW-0723">Serine/threonine-protein kinase</keyword>
<evidence type="ECO:0000256" key="2">
    <source>
        <dbReference type="ARBA" id="ARBA00001946"/>
    </source>
</evidence>
<feature type="signal peptide" evidence="24">
    <location>
        <begin position="1"/>
        <end position="19"/>
    </location>
</feature>
<keyword evidence="13 21" id="KW-0067">ATP-binding</keyword>
<dbReference type="PANTHER" id="PTHR23255:SF100">
    <property type="entry name" value="RECEPTOR PROTEIN SERINE_THREONINE KINASE"/>
    <property type="match status" value="1"/>
</dbReference>
<evidence type="ECO:0000256" key="5">
    <source>
        <dbReference type="ARBA" id="ARBA00012401"/>
    </source>
</evidence>
<dbReference type="PROSITE" id="PS00107">
    <property type="entry name" value="PROTEIN_KINASE_ATP"/>
    <property type="match status" value="1"/>
</dbReference>
<dbReference type="GO" id="GO:0043235">
    <property type="term" value="C:receptor complex"/>
    <property type="evidence" value="ECO:0007669"/>
    <property type="project" value="TreeGrafter"/>
</dbReference>
<dbReference type="PROSITE" id="PS50011">
    <property type="entry name" value="PROTEIN_KINASE_DOM"/>
    <property type="match status" value="1"/>
</dbReference>
<dbReference type="PANTHER" id="PTHR23255">
    <property type="entry name" value="TRANSFORMING GROWTH FACTOR-BETA RECEPTOR TYPE I AND II"/>
    <property type="match status" value="1"/>
</dbReference>
<comment type="catalytic activity">
    <reaction evidence="20">
        <text>L-threonyl-[receptor-protein] + ATP = O-phospho-L-threonyl-[receptor-protein] + ADP + H(+)</text>
        <dbReference type="Rhea" id="RHEA:44880"/>
        <dbReference type="Rhea" id="RHEA-COMP:11024"/>
        <dbReference type="Rhea" id="RHEA-COMP:11025"/>
        <dbReference type="ChEBI" id="CHEBI:15378"/>
        <dbReference type="ChEBI" id="CHEBI:30013"/>
        <dbReference type="ChEBI" id="CHEBI:30616"/>
        <dbReference type="ChEBI" id="CHEBI:61977"/>
        <dbReference type="ChEBI" id="CHEBI:456216"/>
        <dbReference type="EC" id="2.7.11.30"/>
    </reaction>
</comment>
<dbReference type="InterPro" id="IPR001245">
    <property type="entry name" value="Ser-Thr/Tyr_kinase_cat_dom"/>
</dbReference>
<keyword evidence="27" id="KW-1185">Reference proteome</keyword>
<dbReference type="EC" id="2.7.11.30" evidence="5"/>
<evidence type="ECO:0000313" key="26">
    <source>
        <dbReference type="EMBL" id="KAK3922059.1"/>
    </source>
</evidence>
<feature type="region of interest" description="Disordered" evidence="22">
    <location>
        <begin position="588"/>
        <end position="622"/>
    </location>
</feature>
<keyword evidence="12" id="KW-0418">Kinase</keyword>
<evidence type="ECO:0000256" key="20">
    <source>
        <dbReference type="ARBA" id="ARBA00048773"/>
    </source>
</evidence>
<dbReference type="InterPro" id="IPR045860">
    <property type="entry name" value="Snake_toxin-like_sf"/>
</dbReference>
<evidence type="ECO:0000256" key="13">
    <source>
        <dbReference type="ARBA" id="ARBA00022840"/>
    </source>
</evidence>
<dbReference type="Gene3D" id="2.10.60.10">
    <property type="entry name" value="CD59"/>
    <property type="match status" value="1"/>
</dbReference>
<evidence type="ECO:0000256" key="4">
    <source>
        <dbReference type="ARBA" id="ARBA00009605"/>
    </source>
</evidence>
<dbReference type="FunFam" id="1.10.510.10:FF:000487">
    <property type="entry name" value="Anti-Muellerian hormone type-2 receptor"/>
    <property type="match status" value="1"/>
</dbReference>
<dbReference type="CDD" id="cd23533">
    <property type="entry name" value="TFP_LU_ECD_BMPR2_like"/>
    <property type="match status" value="1"/>
</dbReference>
<dbReference type="CDD" id="cd14054">
    <property type="entry name" value="STKc_BMPR2_AMHR2"/>
    <property type="match status" value="1"/>
</dbReference>
<feature type="region of interest" description="Disordered" evidence="22">
    <location>
        <begin position="704"/>
        <end position="723"/>
    </location>
</feature>
<feature type="region of interest" description="Disordered" evidence="22">
    <location>
        <begin position="812"/>
        <end position="859"/>
    </location>
</feature>
<dbReference type="AlphaFoldDB" id="A0AAE1HIN4"/>
<evidence type="ECO:0000256" key="3">
    <source>
        <dbReference type="ARBA" id="ARBA00004479"/>
    </source>
</evidence>
<dbReference type="EMBL" id="JAHWGI010001064">
    <property type="protein sequence ID" value="KAK3922059.1"/>
    <property type="molecule type" value="Genomic_DNA"/>
</dbReference>
<feature type="region of interest" description="Disordered" evidence="22">
    <location>
        <begin position="674"/>
        <end position="693"/>
    </location>
</feature>
<dbReference type="InterPro" id="IPR000472">
    <property type="entry name" value="Activin_recp"/>
</dbReference>
<keyword evidence="8 23" id="KW-0812">Transmembrane</keyword>
<dbReference type="Gene3D" id="1.10.510.10">
    <property type="entry name" value="Transferase(Phosphotransferase) domain 1"/>
    <property type="match status" value="1"/>
</dbReference>
<comment type="caution">
    <text evidence="26">The sequence shown here is derived from an EMBL/GenBank/DDBJ whole genome shotgun (WGS) entry which is preliminary data.</text>
</comment>
<evidence type="ECO:0000256" key="10">
    <source>
        <dbReference type="ARBA" id="ARBA00022729"/>
    </source>
</evidence>
<feature type="chain" id="PRO_5042190963" description="receptor protein serine/threonine kinase" evidence="24">
    <location>
        <begin position="20"/>
        <end position="966"/>
    </location>
</feature>
<keyword evidence="16 23" id="KW-0472">Membrane</keyword>
<evidence type="ECO:0000256" key="12">
    <source>
        <dbReference type="ARBA" id="ARBA00022777"/>
    </source>
</evidence>
<feature type="region of interest" description="Disordered" evidence="22">
    <location>
        <begin position="766"/>
        <end position="788"/>
    </location>
</feature>
<evidence type="ECO:0000256" key="15">
    <source>
        <dbReference type="ARBA" id="ARBA00022989"/>
    </source>
</evidence>
<evidence type="ECO:0000256" key="17">
    <source>
        <dbReference type="ARBA" id="ARBA00023170"/>
    </source>
</evidence>
<name>A0AAE1HIN4_9NEOP</name>
<dbReference type="Pfam" id="PF01064">
    <property type="entry name" value="Activin_recp"/>
    <property type="match status" value="1"/>
</dbReference>